<feature type="transmembrane region" description="Helical" evidence="4">
    <location>
        <begin position="387"/>
        <end position="408"/>
    </location>
</feature>
<dbReference type="PANTHER" id="PTHR43630">
    <property type="entry name" value="POLY-BETA-1,6-N-ACETYL-D-GLUCOSAMINE SYNTHASE"/>
    <property type="match status" value="1"/>
</dbReference>
<keyword evidence="4" id="KW-1133">Transmembrane helix</keyword>
<dbReference type="InterPro" id="IPR029044">
    <property type="entry name" value="Nucleotide-diphossugar_trans"/>
</dbReference>
<dbReference type="EMBL" id="DTFV01000114">
    <property type="protein sequence ID" value="HGI31161.1"/>
    <property type="molecule type" value="Genomic_DNA"/>
</dbReference>
<protein>
    <submittedName>
        <fullName evidence="5">Glycosyltransferase</fullName>
    </submittedName>
</protein>
<keyword evidence="4" id="KW-0472">Membrane</keyword>
<comment type="caution">
    <text evidence="5">The sequence shown here is derived from an EMBL/GenBank/DDBJ whole genome shotgun (WGS) entry which is preliminary data.</text>
</comment>
<proteinExistence type="inferred from homology"/>
<keyword evidence="2" id="KW-0328">Glycosyltransferase</keyword>
<organism evidence="5">
    <name type="scientific">Candidatus Caldatribacterium californiense</name>
    <dbReference type="NCBI Taxonomy" id="1454726"/>
    <lineage>
        <taxon>Bacteria</taxon>
        <taxon>Pseudomonadati</taxon>
        <taxon>Atribacterota</taxon>
        <taxon>Atribacteria</taxon>
        <taxon>Atribacterales</taxon>
        <taxon>Candidatus Caldatribacteriaceae</taxon>
        <taxon>Candidatus Caldatribacterium</taxon>
    </lineage>
</organism>
<keyword evidence="4" id="KW-0812">Transmembrane</keyword>
<dbReference type="AlphaFoldDB" id="A0A7V3YHL2"/>
<evidence type="ECO:0000256" key="2">
    <source>
        <dbReference type="ARBA" id="ARBA00022676"/>
    </source>
</evidence>
<dbReference type="GO" id="GO:0016757">
    <property type="term" value="F:glycosyltransferase activity"/>
    <property type="evidence" value="ECO:0007669"/>
    <property type="project" value="UniProtKB-KW"/>
</dbReference>
<evidence type="ECO:0000256" key="4">
    <source>
        <dbReference type="SAM" id="Phobius"/>
    </source>
</evidence>
<dbReference type="Pfam" id="PF13641">
    <property type="entry name" value="Glyco_tranf_2_3"/>
    <property type="match status" value="1"/>
</dbReference>
<dbReference type="SUPFAM" id="SSF53448">
    <property type="entry name" value="Nucleotide-diphospho-sugar transferases"/>
    <property type="match status" value="1"/>
</dbReference>
<name>A0A7V3YHL2_9BACT</name>
<feature type="transmembrane region" description="Helical" evidence="4">
    <location>
        <begin position="318"/>
        <end position="337"/>
    </location>
</feature>
<dbReference type="Gene3D" id="3.90.550.10">
    <property type="entry name" value="Spore Coat Polysaccharide Biosynthesis Protein SpsA, Chain A"/>
    <property type="match status" value="1"/>
</dbReference>
<gene>
    <name evidence="5" type="ORF">ENV30_07665</name>
</gene>
<evidence type="ECO:0000256" key="3">
    <source>
        <dbReference type="ARBA" id="ARBA00022679"/>
    </source>
</evidence>
<sequence>MQVPTREVDEVVYPSFVAPEEWFDHSFEPLKILAFLLYCFWVYQTCIALRGFQSPRPLPKAKKFRKFAVLIPAHNEEKVLGPLLESLRAQEYPKELFDIYVACDACTDKTKDIALSQGAFVLERNDPQRPGKTYNVGWALTQIPLASYDAIALFDADNLVHPEFLARMNDYLEAHEDAEVVQGYLETKNPDHSWLTRMYALAYWYANRFWQLARANWGLSATLGGTGLVIRTSCITRLGWNLKSLTEDLEFSVQVVLEGGKVHWNEWAITYDEKPLRYASSHRQRTRWMQGHCFVLWRYGWKLLRKFLTSGHLQYLDYFLYLLTPLSIVLTTVLVALETVERGTHGNVPFILHLYLWIPVAFIQSAYQVVLGPSLKEGRFTLRYLPYFALYTVYGLSWIPIVFLGLFLSWNQKRWVKTEHSCSISIGELLEESSTSR</sequence>
<dbReference type="CDD" id="cd06438">
    <property type="entry name" value="EpsO_like"/>
    <property type="match status" value="1"/>
</dbReference>
<evidence type="ECO:0000313" key="5">
    <source>
        <dbReference type="EMBL" id="HGI31161.1"/>
    </source>
</evidence>
<comment type="similarity">
    <text evidence="1">Belongs to the glycosyltransferase 2 family.</text>
</comment>
<reference evidence="5" key="1">
    <citation type="journal article" date="2020" name="mSystems">
        <title>Genome- and Community-Level Interaction Insights into Carbon Utilization and Element Cycling Functions of Hydrothermarchaeota in Hydrothermal Sediment.</title>
        <authorList>
            <person name="Zhou Z."/>
            <person name="Liu Y."/>
            <person name="Xu W."/>
            <person name="Pan J."/>
            <person name="Luo Z.H."/>
            <person name="Li M."/>
        </authorList>
    </citation>
    <scope>NUCLEOTIDE SEQUENCE [LARGE SCALE GENOMIC DNA]</scope>
    <source>
        <strain evidence="5">SpSt-747</strain>
    </source>
</reference>
<evidence type="ECO:0000256" key="1">
    <source>
        <dbReference type="ARBA" id="ARBA00006739"/>
    </source>
</evidence>
<accession>A0A7V3YHL2</accession>
<keyword evidence="3 5" id="KW-0808">Transferase</keyword>
<feature type="transmembrane region" description="Helical" evidence="4">
    <location>
        <begin position="349"/>
        <end position="367"/>
    </location>
</feature>
<dbReference type="PANTHER" id="PTHR43630:SF1">
    <property type="entry name" value="POLY-BETA-1,6-N-ACETYL-D-GLUCOSAMINE SYNTHASE"/>
    <property type="match status" value="1"/>
</dbReference>